<dbReference type="AlphaFoldDB" id="A0A4Y7SYN2"/>
<keyword evidence="2" id="KW-1185">Reference proteome</keyword>
<sequence>MPRNPLSEAKARRVLKGDQEQLENDVLQPIPEMIKDMLVFVVNLMAVHIPPTTDSLHDRIRPLGWEHIINVLSATLHCKDRGPLTSDTIKDARARLEEMYGTPKAKLRFMDLPVEPDPRGYAQRIAFPDGIPKHGYAFSTSTDAAEGVLAVPEPLTDLRRKRKGTRPFVSSFQTMSS</sequence>
<reference evidence="1 2" key="1">
    <citation type="journal article" date="2019" name="Nat. Ecol. Evol.">
        <title>Megaphylogeny resolves global patterns of mushroom evolution.</title>
        <authorList>
            <person name="Varga T."/>
            <person name="Krizsan K."/>
            <person name="Foldi C."/>
            <person name="Dima B."/>
            <person name="Sanchez-Garcia M."/>
            <person name="Sanchez-Ramirez S."/>
            <person name="Szollosi G.J."/>
            <person name="Szarkandi J.G."/>
            <person name="Papp V."/>
            <person name="Albert L."/>
            <person name="Andreopoulos W."/>
            <person name="Angelini C."/>
            <person name="Antonin V."/>
            <person name="Barry K.W."/>
            <person name="Bougher N.L."/>
            <person name="Buchanan P."/>
            <person name="Buyck B."/>
            <person name="Bense V."/>
            <person name="Catcheside P."/>
            <person name="Chovatia M."/>
            <person name="Cooper J."/>
            <person name="Damon W."/>
            <person name="Desjardin D."/>
            <person name="Finy P."/>
            <person name="Geml J."/>
            <person name="Haridas S."/>
            <person name="Hughes K."/>
            <person name="Justo A."/>
            <person name="Karasinski D."/>
            <person name="Kautmanova I."/>
            <person name="Kiss B."/>
            <person name="Kocsube S."/>
            <person name="Kotiranta H."/>
            <person name="LaButti K.M."/>
            <person name="Lechner B.E."/>
            <person name="Liimatainen K."/>
            <person name="Lipzen A."/>
            <person name="Lukacs Z."/>
            <person name="Mihaltcheva S."/>
            <person name="Morgado L.N."/>
            <person name="Niskanen T."/>
            <person name="Noordeloos M.E."/>
            <person name="Ohm R.A."/>
            <person name="Ortiz-Santana B."/>
            <person name="Ovrebo C."/>
            <person name="Racz N."/>
            <person name="Riley R."/>
            <person name="Savchenko A."/>
            <person name="Shiryaev A."/>
            <person name="Soop K."/>
            <person name="Spirin V."/>
            <person name="Szebenyi C."/>
            <person name="Tomsovsky M."/>
            <person name="Tulloss R.E."/>
            <person name="Uehling J."/>
            <person name="Grigoriev I.V."/>
            <person name="Vagvolgyi C."/>
            <person name="Papp T."/>
            <person name="Martin F.M."/>
            <person name="Miettinen O."/>
            <person name="Hibbett D.S."/>
            <person name="Nagy L.G."/>
        </authorList>
    </citation>
    <scope>NUCLEOTIDE SEQUENCE [LARGE SCALE GENOMIC DNA]</scope>
    <source>
        <strain evidence="1 2">FP101781</strain>
    </source>
</reference>
<proteinExistence type="predicted"/>
<protein>
    <submittedName>
        <fullName evidence="1">Uncharacterized protein</fullName>
    </submittedName>
</protein>
<dbReference type="OrthoDB" id="3260379at2759"/>
<accession>A0A4Y7SYN2</accession>
<organism evidence="1 2">
    <name type="scientific">Coprinellus micaceus</name>
    <name type="common">Glistening ink-cap mushroom</name>
    <name type="synonym">Coprinus micaceus</name>
    <dbReference type="NCBI Taxonomy" id="71717"/>
    <lineage>
        <taxon>Eukaryota</taxon>
        <taxon>Fungi</taxon>
        <taxon>Dikarya</taxon>
        <taxon>Basidiomycota</taxon>
        <taxon>Agaricomycotina</taxon>
        <taxon>Agaricomycetes</taxon>
        <taxon>Agaricomycetidae</taxon>
        <taxon>Agaricales</taxon>
        <taxon>Agaricineae</taxon>
        <taxon>Psathyrellaceae</taxon>
        <taxon>Coprinellus</taxon>
    </lineage>
</organism>
<dbReference type="EMBL" id="QPFP01000045">
    <property type="protein sequence ID" value="TEB26821.1"/>
    <property type="molecule type" value="Genomic_DNA"/>
</dbReference>
<comment type="caution">
    <text evidence="1">The sequence shown here is derived from an EMBL/GenBank/DDBJ whole genome shotgun (WGS) entry which is preliminary data.</text>
</comment>
<evidence type="ECO:0000313" key="1">
    <source>
        <dbReference type="EMBL" id="TEB26821.1"/>
    </source>
</evidence>
<gene>
    <name evidence="1" type="ORF">FA13DRAFT_1737030</name>
</gene>
<name>A0A4Y7SYN2_COPMI</name>
<evidence type="ECO:0000313" key="2">
    <source>
        <dbReference type="Proteomes" id="UP000298030"/>
    </source>
</evidence>
<dbReference type="Proteomes" id="UP000298030">
    <property type="component" value="Unassembled WGS sequence"/>
</dbReference>